<keyword evidence="4" id="KW-1185">Reference proteome</keyword>
<dbReference type="Pfam" id="PF07676">
    <property type="entry name" value="PD40"/>
    <property type="match status" value="2"/>
</dbReference>
<dbReference type="Gene3D" id="3.40.50.10910">
    <property type="entry name" value="Amidohydrolase"/>
    <property type="match status" value="1"/>
</dbReference>
<evidence type="ECO:0000313" key="3">
    <source>
        <dbReference type="EMBL" id="RTE54290.1"/>
    </source>
</evidence>
<keyword evidence="3" id="KW-0378">Hydrolase</keyword>
<proteinExistence type="inferred from homology"/>
<reference evidence="3 4" key="1">
    <citation type="submission" date="2018-11" db="EMBL/GenBank/DDBJ databases">
        <title>Arenibacter aquaticus sp.nov., a marine bacterium isolated from surface seawater in the South China Sea.</title>
        <authorList>
            <person name="Guo J."/>
            <person name="Sun J."/>
        </authorList>
    </citation>
    <scope>NUCLEOTIDE SEQUENCE [LARGE SCALE GENOMIC DNA]</scope>
    <source>
        <strain evidence="3 4">GUO666</strain>
    </source>
</reference>
<dbReference type="InterPro" id="IPR011059">
    <property type="entry name" value="Metal-dep_hydrolase_composite"/>
</dbReference>
<dbReference type="PANTHER" id="PTHR36842:SF1">
    <property type="entry name" value="PROTEIN TOLB"/>
    <property type="match status" value="1"/>
</dbReference>
<dbReference type="GO" id="GO:0016810">
    <property type="term" value="F:hydrolase activity, acting on carbon-nitrogen (but not peptide) bonds"/>
    <property type="evidence" value="ECO:0007669"/>
    <property type="project" value="InterPro"/>
</dbReference>
<dbReference type="EMBL" id="RQPJ01000002">
    <property type="protein sequence ID" value="RTE54290.1"/>
    <property type="molecule type" value="Genomic_DNA"/>
</dbReference>
<dbReference type="SUPFAM" id="SSF51556">
    <property type="entry name" value="Metallo-dependent hydrolases"/>
    <property type="match status" value="1"/>
</dbReference>
<dbReference type="InterPro" id="IPR011659">
    <property type="entry name" value="WD40"/>
</dbReference>
<feature type="domain" description="Amidohydrolase-related" evidence="2">
    <location>
        <begin position="720"/>
        <end position="1054"/>
    </location>
</feature>
<dbReference type="Proteomes" id="UP000267585">
    <property type="component" value="Unassembled WGS sequence"/>
</dbReference>
<dbReference type="InterPro" id="IPR032466">
    <property type="entry name" value="Metal_Hydrolase"/>
</dbReference>
<comment type="caution">
    <text evidence="3">The sequence shown here is derived from an EMBL/GenBank/DDBJ whole genome shotgun (WGS) entry which is preliminary data.</text>
</comment>
<dbReference type="OrthoDB" id="9815657at2"/>
<evidence type="ECO:0000259" key="2">
    <source>
        <dbReference type="Pfam" id="PF01979"/>
    </source>
</evidence>
<dbReference type="Gene3D" id="2.30.40.10">
    <property type="entry name" value="Urease, subunit C, domain 1"/>
    <property type="match status" value="1"/>
</dbReference>
<dbReference type="Gene3D" id="2.120.10.30">
    <property type="entry name" value="TolB, C-terminal domain"/>
    <property type="match status" value="3"/>
</dbReference>
<dbReference type="InterPro" id="IPR006680">
    <property type="entry name" value="Amidohydro-rel"/>
</dbReference>
<evidence type="ECO:0000313" key="4">
    <source>
        <dbReference type="Proteomes" id="UP000267585"/>
    </source>
</evidence>
<dbReference type="PANTHER" id="PTHR36842">
    <property type="entry name" value="PROTEIN TOLB HOMOLOG"/>
    <property type="match status" value="1"/>
</dbReference>
<dbReference type="SUPFAM" id="SSF51338">
    <property type="entry name" value="Composite domain of metallo-dependent hydrolases"/>
    <property type="match status" value="1"/>
</dbReference>
<name>A0A3S0C875_9FLAO</name>
<dbReference type="SUPFAM" id="SSF69304">
    <property type="entry name" value="Tricorn protease N-terminal domain"/>
    <property type="match status" value="2"/>
</dbReference>
<evidence type="ECO:0000256" key="1">
    <source>
        <dbReference type="ARBA" id="ARBA00009820"/>
    </source>
</evidence>
<protein>
    <submittedName>
        <fullName evidence="3">Amidohydrolase</fullName>
    </submittedName>
</protein>
<accession>A0A3S0C875</accession>
<dbReference type="AlphaFoldDB" id="A0A3S0C875"/>
<gene>
    <name evidence="3" type="ORF">EHW67_03735</name>
</gene>
<sequence>MKNRILFALLSLICYTSFCQEKKETKKEKWEVSNPALPYKTVTITTDEGSWMSLDVSPDGKQIVFDMLGDIYTLPISGGTATLIRGGHAFEVQPRYSPDGKHISFTSDAGGGDNIWIMNTDGTEARQITKEDFRLVNNAVWSVDGNYIYCRKHFTATRSLGAGEIWMYHKSGGKGIQLTKKKNDQQDVGEPWASPDGKYVYYSEDVYPGGSFEYNKDPNSQIYAIKRYNLENGKTEKVTGGPGGAIRPVISHNGEIMAFVKRVREKTVLYLHDLNTGREWPIYDKLSKDQQEAWAIFGPYTGFNFTPDDKHIIIWVEGKIKKIDINSLSTTDIPFEASAEHKIVNALKFKNNPAPDSFTAKAVRHAVTSPDGKTLIFNAAGYLWKKSLPNGKPTRLTNGTDLEFEPSFSKDGKYLVYVSWNDKNMGAIQRLDLTSYKNKPVKLTSEKAIYREPSFSPLDNNLIVYREESGNGHQGYVHTKEAGIYTLKVKYSRKAGYSSTKKLLSKEGEFPAFNKDASRVYYQTGGYLFGKLTKTLKSVNLDGKEPRELVKSKYAQRLIPSPDDNWVAFTNLYKVYIAALPKTGNTIALDGKATNVPVAQVARDAGINLHWSNDSKKINWTLGDAYFSTPINQRFSFLEGAPDSIPEIDTLGLKIDLDLKSDKPKGNIAFTGARIITMDGDKVLENATILIQDNKIAGIGSEDAVSIPDDAKVYDMNGKTIMPGLVDVHAHLGHFRFGISPQKHWQYYTNLAYGVTTTHDPSANTEMVFSQSEMVKTGTMVGPRIFSTGIILYGADGDFKATVNNLEDARSAINRTKAFGAFSVKSYNQPRRDQRQQIIKAAHEKQIEVVPEGGSTFFHNLSMILDGHTGIEHNIPVANLHKDVVQLWAASKTGYTPTLIVNYGGLNGEYYWYQTTNVWEDKKLLKYTPRGIIDSRSRHRTMAPMKEYENGHILVSKSGKKLADAGVKVNLGAHGQIQGIGAHWELWMLAQGGMSNMEALRAATINGANYLGMEDQLGSLEVGKLADLIVLDKNPLEDIQNSNSVSYTMINGRLYDTETMNEIGNYDNPRSEFYWEMNEYAPGFDWHGETRTGCSCETSH</sequence>
<dbReference type="Pfam" id="PF01979">
    <property type="entry name" value="Amidohydro_1"/>
    <property type="match status" value="1"/>
</dbReference>
<dbReference type="Gene3D" id="1.20.58.520">
    <property type="entry name" value="Amidohydrolase"/>
    <property type="match status" value="1"/>
</dbReference>
<comment type="similarity">
    <text evidence="1">Belongs to the TolB family.</text>
</comment>
<dbReference type="RefSeq" id="WP_126161021.1">
    <property type="nucleotide sequence ID" value="NZ_RQPJ01000002.1"/>
</dbReference>
<organism evidence="3 4">
    <name type="scientific">Arenibacter aquaticus</name>
    <dbReference type="NCBI Taxonomy" id="2489054"/>
    <lineage>
        <taxon>Bacteria</taxon>
        <taxon>Pseudomonadati</taxon>
        <taxon>Bacteroidota</taxon>
        <taxon>Flavobacteriia</taxon>
        <taxon>Flavobacteriales</taxon>
        <taxon>Flavobacteriaceae</taxon>
        <taxon>Arenibacter</taxon>
    </lineage>
</organism>
<dbReference type="InterPro" id="IPR011042">
    <property type="entry name" value="6-blade_b-propeller_TolB-like"/>
</dbReference>
<dbReference type="Gene3D" id="3.30.110.90">
    <property type="entry name" value="Amidohydrolase"/>
    <property type="match status" value="1"/>
</dbReference>